<name>A0A1A9RP52_EIKCO</name>
<evidence type="ECO:0000256" key="1">
    <source>
        <dbReference type="SAM" id="Phobius"/>
    </source>
</evidence>
<feature type="chain" id="PRO_5008396022" description="Phage coat protein" evidence="2">
    <location>
        <begin position="28"/>
        <end position="73"/>
    </location>
</feature>
<proteinExistence type="predicted"/>
<feature type="transmembrane region" description="Helical" evidence="1">
    <location>
        <begin position="46"/>
        <end position="66"/>
    </location>
</feature>
<dbReference type="EMBL" id="LXSH01000017">
    <property type="protein sequence ID" value="OAM22285.1"/>
    <property type="molecule type" value="Genomic_DNA"/>
</dbReference>
<gene>
    <name evidence="3" type="ORF">A7P89_05740</name>
</gene>
<dbReference type="AlphaFoldDB" id="A0A1A9RP52"/>
<evidence type="ECO:0000256" key="2">
    <source>
        <dbReference type="SAM" id="SignalP"/>
    </source>
</evidence>
<keyword evidence="1" id="KW-1133">Transmembrane helix</keyword>
<keyword evidence="1" id="KW-0472">Membrane</keyword>
<accession>A0A1A9RP52</accession>
<dbReference type="RefSeq" id="WP_064105730.1">
    <property type="nucleotide sequence ID" value="NZ_LXSH01000017.1"/>
</dbReference>
<evidence type="ECO:0000313" key="3">
    <source>
        <dbReference type="EMBL" id="OAM22285.1"/>
    </source>
</evidence>
<evidence type="ECO:0008006" key="5">
    <source>
        <dbReference type="Google" id="ProtNLM"/>
    </source>
</evidence>
<organism evidence="3 4">
    <name type="scientific">Eikenella corrodens</name>
    <dbReference type="NCBI Taxonomy" id="539"/>
    <lineage>
        <taxon>Bacteria</taxon>
        <taxon>Pseudomonadati</taxon>
        <taxon>Pseudomonadota</taxon>
        <taxon>Betaproteobacteria</taxon>
        <taxon>Neisseriales</taxon>
        <taxon>Neisseriaceae</taxon>
        <taxon>Eikenella</taxon>
    </lineage>
</organism>
<protein>
    <recommendedName>
        <fullName evidence="5">Phage coat protein</fullName>
    </recommendedName>
</protein>
<evidence type="ECO:0000313" key="4">
    <source>
        <dbReference type="Proteomes" id="UP000078103"/>
    </source>
</evidence>
<dbReference type="Proteomes" id="UP000078103">
    <property type="component" value="Unassembled WGS sequence"/>
</dbReference>
<comment type="caution">
    <text evidence="3">The sequence shown here is derived from an EMBL/GenBank/DDBJ whole genome shotgun (WGS) entry which is preliminary data.</text>
</comment>
<reference evidence="4" key="1">
    <citation type="submission" date="2016-05" db="EMBL/GenBank/DDBJ databases">
        <title>Draft genome of Corynebacterium afermentans subsp. afermentans LCDC 88199T.</title>
        <authorList>
            <person name="Bernier A.-M."/>
            <person name="Bernard K."/>
        </authorList>
    </citation>
    <scope>NUCLEOTIDE SEQUENCE [LARGE SCALE GENOMIC DNA]</scope>
    <source>
        <strain evidence="4">NML120819</strain>
    </source>
</reference>
<dbReference type="InterPro" id="IPR008020">
    <property type="entry name" value="G8P"/>
</dbReference>
<keyword evidence="1" id="KW-0812">Transmembrane</keyword>
<feature type="signal peptide" evidence="2">
    <location>
        <begin position="1"/>
        <end position="27"/>
    </location>
</feature>
<sequence length="73" mass="7617">MKNLINNAKARAAVLGTTLAMPILAFAEDDLSTTAVAEINKLKPMVAAIGGAFLGVSLAVVGYYVIRKIVNRG</sequence>
<keyword evidence="2" id="KW-0732">Signal</keyword>
<dbReference type="Pfam" id="PF05356">
    <property type="entry name" value="Phage_Coat_B"/>
    <property type="match status" value="1"/>
</dbReference>